<dbReference type="OMA" id="EPEECIF"/>
<dbReference type="RefSeq" id="XP_004184988.1">
    <property type="nucleotide sequence ID" value="XM_004184940.1"/>
</dbReference>
<gene>
    <name evidence="1" type="ORF">EIN_409510</name>
</gene>
<proteinExistence type="predicted"/>
<keyword evidence="2" id="KW-1185">Reference proteome</keyword>
<dbReference type="GeneID" id="14884610"/>
<dbReference type="EMBL" id="KB207048">
    <property type="protein sequence ID" value="ELP85642.1"/>
    <property type="molecule type" value="Genomic_DNA"/>
</dbReference>
<dbReference type="VEuPathDB" id="AmoebaDB:EIN_409510"/>
<dbReference type="InterPro" id="IPR010920">
    <property type="entry name" value="LSM_dom_sf"/>
</dbReference>
<accession>A0A0A1TWR4</accession>
<dbReference type="AlphaFoldDB" id="A0A0A1TWR4"/>
<evidence type="ECO:0000313" key="1">
    <source>
        <dbReference type="EMBL" id="ELP85642.1"/>
    </source>
</evidence>
<dbReference type="SUPFAM" id="SSF50182">
    <property type="entry name" value="Sm-like ribonucleoproteins"/>
    <property type="match status" value="1"/>
</dbReference>
<reference evidence="1 2" key="1">
    <citation type="submission" date="2012-10" db="EMBL/GenBank/DDBJ databases">
        <authorList>
            <person name="Zafar N."/>
            <person name="Inman J."/>
            <person name="Hall N."/>
            <person name="Lorenzi H."/>
            <person name="Caler E."/>
        </authorList>
    </citation>
    <scope>NUCLEOTIDE SEQUENCE [LARGE SCALE GENOMIC DNA]</scope>
    <source>
        <strain evidence="1 2">IP1</strain>
    </source>
</reference>
<name>A0A0A1TWR4_ENTIV</name>
<dbReference type="Gene3D" id="2.30.30.100">
    <property type="match status" value="1"/>
</dbReference>
<dbReference type="OrthoDB" id="10263346at2759"/>
<dbReference type="KEGG" id="eiv:EIN_409510"/>
<organism evidence="1 2">
    <name type="scientific">Entamoeba invadens IP1</name>
    <dbReference type="NCBI Taxonomy" id="370355"/>
    <lineage>
        <taxon>Eukaryota</taxon>
        <taxon>Amoebozoa</taxon>
        <taxon>Evosea</taxon>
        <taxon>Archamoebae</taxon>
        <taxon>Mastigamoebida</taxon>
        <taxon>Entamoebidae</taxon>
        <taxon>Entamoeba</taxon>
    </lineage>
</organism>
<protein>
    <recommendedName>
        <fullName evidence="3">LSM domain-containing protein</fullName>
    </recommendedName>
</protein>
<sequence>MSLVPWHATAAFLEDVDFPYLIAVEYGKERQYFTGVLRTFDKYGNLTLSEPEECIFYNGFMAKRPLGKILTVFGESVVLCGRYDKSKSANIPKKSFGELEKEYKQSVQF</sequence>
<dbReference type="Proteomes" id="UP000014680">
    <property type="component" value="Unassembled WGS sequence"/>
</dbReference>
<evidence type="ECO:0000313" key="2">
    <source>
        <dbReference type="Proteomes" id="UP000014680"/>
    </source>
</evidence>
<evidence type="ECO:0008006" key="3">
    <source>
        <dbReference type="Google" id="ProtNLM"/>
    </source>
</evidence>